<feature type="chain" id="PRO_5045565872" evidence="1">
    <location>
        <begin position="24"/>
        <end position="302"/>
    </location>
</feature>
<protein>
    <submittedName>
        <fullName evidence="2">Transporter</fullName>
    </submittedName>
</protein>
<dbReference type="InterPro" id="IPR025737">
    <property type="entry name" value="FApF"/>
</dbReference>
<organism evidence="2 3">
    <name type="scientific">Gilvimarinus algae</name>
    <dbReference type="NCBI Taxonomy" id="3058037"/>
    <lineage>
        <taxon>Bacteria</taxon>
        <taxon>Pseudomonadati</taxon>
        <taxon>Pseudomonadota</taxon>
        <taxon>Gammaproteobacteria</taxon>
        <taxon>Cellvibrionales</taxon>
        <taxon>Cellvibrionaceae</taxon>
        <taxon>Gilvimarinus</taxon>
    </lineage>
</organism>
<comment type="caution">
    <text evidence="2">The sequence shown here is derived from an EMBL/GenBank/DDBJ whole genome shotgun (WGS) entry which is preliminary data.</text>
</comment>
<evidence type="ECO:0000256" key="1">
    <source>
        <dbReference type="SAM" id="SignalP"/>
    </source>
</evidence>
<keyword evidence="1" id="KW-0732">Signal</keyword>
<evidence type="ECO:0000313" key="2">
    <source>
        <dbReference type="EMBL" id="MDO3380591.1"/>
    </source>
</evidence>
<dbReference type="Pfam" id="PF13557">
    <property type="entry name" value="Phenol_MetA_deg"/>
    <property type="match status" value="1"/>
</dbReference>
<gene>
    <name evidence="2" type="ORF">QWI16_00285</name>
</gene>
<dbReference type="EMBL" id="JAULRT010000015">
    <property type="protein sequence ID" value="MDO3380591.1"/>
    <property type="molecule type" value="Genomic_DNA"/>
</dbReference>
<keyword evidence="3" id="KW-1185">Reference proteome</keyword>
<name>A0ABT8TD54_9GAMM</name>
<evidence type="ECO:0000313" key="3">
    <source>
        <dbReference type="Proteomes" id="UP001168380"/>
    </source>
</evidence>
<accession>A0ABT8TD54</accession>
<dbReference type="RefSeq" id="WP_302710715.1">
    <property type="nucleotide sequence ID" value="NZ_JAULRT010000015.1"/>
</dbReference>
<proteinExistence type="predicted"/>
<reference evidence="2" key="1">
    <citation type="submission" date="2023-07" db="EMBL/GenBank/DDBJ databases">
        <title>Gilvimarinus algae sp. nov., isolated from the surface of Kelp.</title>
        <authorList>
            <person name="Sun Y.Y."/>
            <person name="Gong Y."/>
            <person name="Du Z.J."/>
        </authorList>
    </citation>
    <scope>NUCLEOTIDE SEQUENCE</scope>
    <source>
        <strain evidence="2">SDUM040014</strain>
    </source>
</reference>
<dbReference type="Proteomes" id="UP001168380">
    <property type="component" value="Unassembled WGS sequence"/>
</dbReference>
<sequence>MRTSSKDVGFFVLLWLAMAAPQAQELAPRAYWPAPKGTNVLVMSYQRSQGDVLVDVSAPIEGAEVTLDFLSLTYQRTFGLFDRTASLQLNYPLVRGDAEAMVNGEFRERSISAAADPRARLAINLLGAPSMDGAAFRQLAAEPEPIVGASVLVSIPTGEYDGSKLFNAGTNRWAVKPALGFIVPLTEGWLVEGELGAWFYEDNPDYQGTTRTQEPLLSSEFHLVHVVKGGTWVSFDVNWYQGGAATVGDGPEQAELKNSRAGLTLLHPLNRHHALRAAASTAIESKIAGEYDSFTLSYMFLW</sequence>
<feature type="signal peptide" evidence="1">
    <location>
        <begin position="1"/>
        <end position="23"/>
    </location>
</feature>